<dbReference type="PROSITE" id="PS50011">
    <property type="entry name" value="PROTEIN_KINASE_DOM"/>
    <property type="match status" value="1"/>
</dbReference>
<keyword evidence="10" id="KW-1185">Reference proteome</keyword>
<proteinExistence type="predicted"/>
<dbReference type="Pfam" id="PF00069">
    <property type="entry name" value="Pkinase"/>
    <property type="match status" value="1"/>
</dbReference>
<dbReference type="EMBL" id="JANBQB010000874">
    <property type="protein sequence ID" value="KAJ1973188.1"/>
    <property type="molecule type" value="Genomic_DNA"/>
</dbReference>
<evidence type="ECO:0000313" key="9">
    <source>
        <dbReference type="EMBL" id="KAJ1973188.1"/>
    </source>
</evidence>
<evidence type="ECO:0000259" key="8">
    <source>
        <dbReference type="PROSITE" id="PS50011"/>
    </source>
</evidence>
<feature type="domain" description="Protein kinase" evidence="8">
    <location>
        <begin position="1"/>
        <end position="164"/>
    </location>
</feature>
<dbReference type="GO" id="GO:0004693">
    <property type="term" value="F:cyclin-dependent protein serine/threonine kinase activity"/>
    <property type="evidence" value="ECO:0007669"/>
    <property type="project" value="UniProtKB-EC"/>
</dbReference>
<evidence type="ECO:0000256" key="3">
    <source>
        <dbReference type="ARBA" id="ARBA00022679"/>
    </source>
</evidence>
<dbReference type="GO" id="GO:0005524">
    <property type="term" value="F:ATP binding"/>
    <property type="evidence" value="ECO:0007669"/>
    <property type="project" value="UniProtKB-KW"/>
</dbReference>
<evidence type="ECO:0000256" key="6">
    <source>
        <dbReference type="ARBA" id="ARBA00022840"/>
    </source>
</evidence>
<evidence type="ECO:0000256" key="1">
    <source>
        <dbReference type="ARBA" id="ARBA00004123"/>
    </source>
</evidence>
<comment type="caution">
    <text evidence="9">The sequence shown here is derived from an EMBL/GenBank/DDBJ whole genome shotgun (WGS) entry which is preliminary data.</text>
</comment>
<organism evidence="9 10">
    <name type="scientific">Dimargaris verticillata</name>
    <dbReference type="NCBI Taxonomy" id="2761393"/>
    <lineage>
        <taxon>Eukaryota</taxon>
        <taxon>Fungi</taxon>
        <taxon>Fungi incertae sedis</taxon>
        <taxon>Zoopagomycota</taxon>
        <taxon>Kickxellomycotina</taxon>
        <taxon>Dimargaritomycetes</taxon>
        <taxon>Dimargaritales</taxon>
        <taxon>Dimargaritaceae</taxon>
        <taxon>Dimargaris</taxon>
    </lineage>
</organism>
<dbReference type="InterPro" id="IPR011009">
    <property type="entry name" value="Kinase-like_dom_sf"/>
</dbReference>
<keyword evidence="3 9" id="KW-0808">Transferase</keyword>
<dbReference type="SUPFAM" id="SSF56112">
    <property type="entry name" value="Protein kinase-like (PK-like)"/>
    <property type="match status" value="1"/>
</dbReference>
<dbReference type="EC" id="2.7.11.22" evidence="9"/>
<comment type="subcellular location">
    <subcellularLocation>
        <location evidence="1">Nucleus</location>
    </subcellularLocation>
</comment>
<dbReference type="InterPro" id="IPR000719">
    <property type="entry name" value="Prot_kinase_dom"/>
</dbReference>
<dbReference type="GO" id="GO:0005634">
    <property type="term" value="C:nucleus"/>
    <property type="evidence" value="ECO:0007669"/>
    <property type="project" value="UniProtKB-SubCell"/>
</dbReference>
<dbReference type="Gene3D" id="1.10.510.10">
    <property type="entry name" value="Transferase(Phosphotransferase) domain 1"/>
    <property type="match status" value="1"/>
</dbReference>
<evidence type="ECO:0000256" key="7">
    <source>
        <dbReference type="ARBA" id="ARBA00023242"/>
    </source>
</evidence>
<dbReference type="GO" id="GO:0007346">
    <property type="term" value="P:regulation of mitotic cell cycle"/>
    <property type="evidence" value="ECO:0007669"/>
    <property type="project" value="TreeGrafter"/>
</dbReference>
<keyword evidence="4" id="KW-0547">Nucleotide-binding</keyword>
<gene>
    <name evidence="9" type="primary">CDK10</name>
    <name evidence="9" type="ORF">H4R34_005164</name>
</gene>
<keyword evidence="5 9" id="KW-0418">Kinase</keyword>
<evidence type="ECO:0000256" key="2">
    <source>
        <dbReference type="ARBA" id="ARBA00022527"/>
    </source>
</evidence>
<dbReference type="OrthoDB" id="1732493at2759"/>
<keyword evidence="6" id="KW-0067">ATP-binding</keyword>
<reference evidence="9" key="1">
    <citation type="submission" date="2022-07" db="EMBL/GenBank/DDBJ databases">
        <title>Phylogenomic reconstructions and comparative analyses of Kickxellomycotina fungi.</title>
        <authorList>
            <person name="Reynolds N.K."/>
            <person name="Stajich J.E."/>
            <person name="Barry K."/>
            <person name="Grigoriev I.V."/>
            <person name="Crous P."/>
            <person name="Smith M.E."/>
        </authorList>
    </citation>
    <scope>NUCLEOTIDE SEQUENCE</scope>
    <source>
        <strain evidence="9">RSA 567</strain>
    </source>
</reference>
<evidence type="ECO:0000256" key="4">
    <source>
        <dbReference type="ARBA" id="ARBA00022741"/>
    </source>
</evidence>
<keyword evidence="7" id="KW-0539">Nucleus</keyword>
<keyword evidence="2" id="KW-0723">Serine/threonine-protein kinase</keyword>
<dbReference type="AlphaFoldDB" id="A0A9W8B154"/>
<protein>
    <submittedName>
        <fullName evidence="9">Cyclin-dependent kinase 10</fullName>
        <ecNumber evidence="9">2.7.11.22</ecNumber>
    </submittedName>
</protein>
<dbReference type="PANTHER" id="PTHR24056">
    <property type="entry name" value="CELL DIVISION PROTEIN KINASE"/>
    <property type="match status" value="1"/>
</dbReference>
<dbReference type="FunFam" id="1.10.510.10:FF:000624">
    <property type="entry name" value="Mitogen-activated protein kinase"/>
    <property type="match status" value="1"/>
</dbReference>
<dbReference type="InterPro" id="IPR050108">
    <property type="entry name" value="CDK"/>
</dbReference>
<sequence>MHSDLKLSNLLVTAQGTLKIADFGLGRIYATPSERMTPRVVTLWYRAPELLLGDKRYTPAVDMWSVGCIFGEFLLHQPCLPGTSELQQLERIVDLLGTPRERIWPGIRNLPLYRSMALPKQPYNNVRVRFANASPGAHQLLNALFTYDPNERVTAGQALAHGYFQEAPPAPAV</sequence>
<dbReference type="Proteomes" id="UP001151582">
    <property type="component" value="Unassembled WGS sequence"/>
</dbReference>
<dbReference type="SMART" id="SM00220">
    <property type="entry name" value="S_TKc"/>
    <property type="match status" value="1"/>
</dbReference>
<evidence type="ECO:0000313" key="10">
    <source>
        <dbReference type="Proteomes" id="UP001151582"/>
    </source>
</evidence>
<accession>A0A9W8B154</accession>
<name>A0A9W8B154_9FUNG</name>
<dbReference type="PANTHER" id="PTHR24056:SF508">
    <property type="entry name" value="CYCLIN-DEPENDENT KINASE 10"/>
    <property type="match status" value="1"/>
</dbReference>
<evidence type="ECO:0000256" key="5">
    <source>
        <dbReference type="ARBA" id="ARBA00022777"/>
    </source>
</evidence>